<dbReference type="Gene3D" id="3.40.720.10">
    <property type="entry name" value="Alkaline Phosphatase, subunit A"/>
    <property type="match status" value="1"/>
</dbReference>
<organism evidence="7 8">
    <name type="scientific">Oceaniferula flava</name>
    <dbReference type="NCBI Taxonomy" id="2800421"/>
    <lineage>
        <taxon>Bacteria</taxon>
        <taxon>Pseudomonadati</taxon>
        <taxon>Verrucomicrobiota</taxon>
        <taxon>Verrucomicrobiia</taxon>
        <taxon>Verrucomicrobiales</taxon>
        <taxon>Verrucomicrobiaceae</taxon>
        <taxon>Oceaniferula</taxon>
    </lineage>
</organism>
<accession>A0AAE2S8V7</accession>
<evidence type="ECO:0000259" key="6">
    <source>
        <dbReference type="Pfam" id="PF00884"/>
    </source>
</evidence>
<dbReference type="PANTHER" id="PTHR42693">
    <property type="entry name" value="ARYLSULFATASE FAMILY MEMBER"/>
    <property type="match status" value="1"/>
</dbReference>
<dbReference type="Proteomes" id="UP000634206">
    <property type="component" value="Unassembled WGS sequence"/>
</dbReference>
<dbReference type="InterPro" id="IPR050738">
    <property type="entry name" value="Sulfatase"/>
</dbReference>
<feature type="domain" description="Sulfatase N-terminal" evidence="6">
    <location>
        <begin position="23"/>
        <end position="370"/>
    </location>
</feature>
<keyword evidence="8" id="KW-1185">Reference proteome</keyword>
<dbReference type="AlphaFoldDB" id="A0AAE2S8V7"/>
<sequence>MKKTLIPLLSTCLALVAHAAPKPNIIYILADDMGYGDVHCLNPERSKIATPHIDRLAAEGMIFTDAHSSSSVCTPTRYGVMTGRYNWRTHLQEGVIWGYSKPLIAADRLTVPQLLKQQGYNTAMIGKWHLGMELPTLDGKPVMEGKKDQRKPKKTNIDWKGEIKEGPVDRGFDYLYGISASLDMAPYIWIENDRFVGEADNHHPSKPAPGFKKDQVLASIGNKTVEYLKKQDASKPFFIYVPLTSPHTPIVPSAQWKGKSSLGSYGDFMMETDHVIGQIMKAVDASEFAENTVVIVTADNGCSKAAKIDRLEKKGHFPSAHLRGSKADLWDGGHRVPFIVRWPKGVQAGSTSDETICLTDLMATAAELAGTTVPPHAGEDSVSFAPALKGEPIQSTRQGVIHHSISGHFAYRQGKWKLLLAKGSGGWTSPTERQVKPGSPVAQLYDMEADPGETKNLYTSHPEVAKQLLQQLQADVSKGRSTAGSASQNDIENIQLWKNNK</sequence>
<evidence type="ECO:0000256" key="4">
    <source>
        <dbReference type="ARBA" id="ARBA00022837"/>
    </source>
</evidence>
<evidence type="ECO:0000256" key="3">
    <source>
        <dbReference type="ARBA" id="ARBA00022801"/>
    </source>
</evidence>
<dbReference type="PROSITE" id="PS00149">
    <property type="entry name" value="SULFATASE_2"/>
    <property type="match status" value="1"/>
</dbReference>
<comment type="caution">
    <text evidence="7">The sequence shown here is derived from an EMBL/GenBank/DDBJ whole genome shotgun (WGS) entry which is preliminary data.</text>
</comment>
<gene>
    <name evidence="7" type="ORF">JIN83_01580</name>
</gene>
<dbReference type="InterPro" id="IPR000917">
    <property type="entry name" value="Sulfatase_N"/>
</dbReference>
<dbReference type="GO" id="GO:0004065">
    <property type="term" value="F:arylsulfatase activity"/>
    <property type="evidence" value="ECO:0007669"/>
    <property type="project" value="TreeGrafter"/>
</dbReference>
<dbReference type="EMBL" id="JAENIG010000001">
    <property type="protein sequence ID" value="MBK1853638.1"/>
    <property type="molecule type" value="Genomic_DNA"/>
</dbReference>
<keyword evidence="5" id="KW-0732">Signal</keyword>
<dbReference type="Pfam" id="PF00884">
    <property type="entry name" value="Sulfatase"/>
    <property type="match status" value="1"/>
</dbReference>
<keyword evidence="3" id="KW-0378">Hydrolase</keyword>
<reference evidence="7" key="1">
    <citation type="submission" date="2021-01" db="EMBL/GenBank/DDBJ databases">
        <title>Modified the classification status of verrucomicrobia.</title>
        <authorList>
            <person name="Feng X."/>
        </authorList>
    </citation>
    <scope>NUCLEOTIDE SEQUENCE</scope>
    <source>
        <strain evidence="7">5K15</strain>
    </source>
</reference>
<dbReference type="CDD" id="cd16143">
    <property type="entry name" value="ARS_like"/>
    <property type="match status" value="1"/>
</dbReference>
<dbReference type="PANTHER" id="PTHR42693:SF53">
    <property type="entry name" value="ENDO-4-O-SULFATASE"/>
    <property type="match status" value="1"/>
</dbReference>
<dbReference type="InterPro" id="IPR024607">
    <property type="entry name" value="Sulfatase_CS"/>
</dbReference>
<dbReference type="PROSITE" id="PS00523">
    <property type="entry name" value="SULFATASE_1"/>
    <property type="match status" value="1"/>
</dbReference>
<evidence type="ECO:0000256" key="1">
    <source>
        <dbReference type="ARBA" id="ARBA00008779"/>
    </source>
</evidence>
<evidence type="ECO:0000256" key="2">
    <source>
        <dbReference type="ARBA" id="ARBA00022723"/>
    </source>
</evidence>
<evidence type="ECO:0000256" key="5">
    <source>
        <dbReference type="SAM" id="SignalP"/>
    </source>
</evidence>
<comment type="similarity">
    <text evidence="1">Belongs to the sulfatase family.</text>
</comment>
<name>A0AAE2S8V7_9BACT</name>
<dbReference type="InterPro" id="IPR017850">
    <property type="entry name" value="Alkaline_phosphatase_core_sf"/>
</dbReference>
<keyword evidence="2" id="KW-0479">Metal-binding</keyword>
<dbReference type="GO" id="GO:0046872">
    <property type="term" value="F:metal ion binding"/>
    <property type="evidence" value="ECO:0007669"/>
    <property type="project" value="UniProtKB-KW"/>
</dbReference>
<dbReference type="SUPFAM" id="SSF53649">
    <property type="entry name" value="Alkaline phosphatase-like"/>
    <property type="match status" value="1"/>
</dbReference>
<feature type="chain" id="PRO_5042126349" evidence="5">
    <location>
        <begin position="20"/>
        <end position="501"/>
    </location>
</feature>
<evidence type="ECO:0000313" key="7">
    <source>
        <dbReference type="EMBL" id="MBK1853638.1"/>
    </source>
</evidence>
<protein>
    <submittedName>
        <fullName evidence="7">Arylsulfatase</fullName>
    </submittedName>
</protein>
<dbReference type="Gene3D" id="3.30.1120.10">
    <property type="match status" value="1"/>
</dbReference>
<keyword evidence="4" id="KW-0106">Calcium</keyword>
<feature type="signal peptide" evidence="5">
    <location>
        <begin position="1"/>
        <end position="19"/>
    </location>
</feature>
<dbReference type="RefSeq" id="WP_309488234.1">
    <property type="nucleotide sequence ID" value="NZ_JAENIG010000001.1"/>
</dbReference>
<proteinExistence type="inferred from homology"/>
<evidence type="ECO:0000313" key="8">
    <source>
        <dbReference type="Proteomes" id="UP000634206"/>
    </source>
</evidence>